<evidence type="ECO:0000256" key="7">
    <source>
        <dbReference type="HAMAP-Rule" id="MF_00208"/>
    </source>
</evidence>
<dbReference type="SUPFAM" id="SSF53244">
    <property type="entry name" value="MurD-like peptide ligases, peptide-binding domain"/>
    <property type="match status" value="1"/>
</dbReference>
<comment type="caution">
    <text evidence="12">The sequence shown here is derived from an EMBL/GenBank/DDBJ whole genome shotgun (WGS) entry which is preliminary data.</text>
</comment>
<comment type="catalytic activity">
    <reaction evidence="7">
        <text>UDP-N-acetyl-alpha-D-muramoyl-L-alanyl-D-glutamate + meso-2,6-diaminopimelate + ATP = UDP-N-acetyl-alpha-D-muramoyl-L-alanyl-gamma-D-glutamyl-meso-2,6-diaminopimelate + ADP + phosphate + H(+)</text>
        <dbReference type="Rhea" id="RHEA:23676"/>
        <dbReference type="ChEBI" id="CHEBI:15378"/>
        <dbReference type="ChEBI" id="CHEBI:30616"/>
        <dbReference type="ChEBI" id="CHEBI:43474"/>
        <dbReference type="ChEBI" id="CHEBI:57791"/>
        <dbReference type="ChEBI" id="CHEBI:83900"/>
        <dbReference type="ChEBI" id="CHEBI:83905"/>
        <dbReference type="ChEBI" id="CHEBI:456216"/>
        <dbReference type="EC" id="6.3.2.13"/>
    </reaction>
</comment>
<dbReference type="PANTHER" id="PTHR23135:SF4">
    <property type="entry name" value="UDP-N-ACETYLMURAMOYL-L-ALANYL-D-GLUTAMATE--2,6-DIAMINOPIMELATE LIGASE MURE HOMOLOG, CHLOROPLASTIC"/>
    <property type="match status" value="1"/>
</dbReference>
<keyword evidence="5 7" id="KW-0131">Cell cycle</keyword>
<dbReference type="EC" id="6.3.2.13" evidence="7"/>
<dbReference type="InterPro" id="IPR000713">
    <property type="entry name" value="Mur_ligase_N"/>
</dbReference>
<dbReference type="PANTHER" id="PTHR23135">
    <property type="entry name" value="MUR LIGASE FAMILY MEMBER"/>
    <property type="match status" value="1"/>
</dbReference>
<keyword evidence="7 12" id="KW-0436">Ligase</keyword>
<dbReference type="NCBIfam" id="NF001126">
    <property type="entry name" value="PRK00139.1-4"/>
    <property type="match status" value="1"/>
</dbReference>
<feature type="domain" description="Mur ligase central" evidence="11">
    <location>
        <begin position="125"/>
        <end position="327"/>
    </location>
</feature>
<dbReference type="AlphaFoldDB" id="A0AAE3G1H8"/>
<feature type="binding site" evidence="7">
    <location>
        <begin position="127"/>
        <end position="133"/>
    </location>
    <ligand>
        <name>ATP</name>
        <dbReference type="ChEBI" id="CHEBI:30616"/>
    </ligand>
</feature>
<keyword evidence="2 7" id="KW-0132">Cell division</keyword>
<dbReference type="InterPro" id="IPR004101">
    <property type="entry name" value="Mur_ligase_C"/>
</dbReference>
<feature type="binding site" evidence="7">
    <location>
        <position position="399"/>
    </location>
    <ligand>
        <name>meso-2,6-diaminopimelate</name>
        <dbReference type="ChEBI" id="CHEBI:57791"/>
    </ligand>
</feature>
<sequence>MNALRTHASGIPLGQLLQGVSGDVGEVRVPGLSANSRRVREGWAFAACAGERFHGLDFLSQALDAQAALVLWEPSEGVDLAVAEQLCAAHGVPLVAVDDLRVRLGELAARAFGDPSRDSVRVHGVTGTDGKTSVSQFLAQALTAGGSPCGVIGTLGHGRVGALQAGTHTTPDAASLQEWLADFRNQGLQHASIEVSSHGLAQGRANAVCFHTAILTNLSRDHLDYHGTVKAYGDAKRLLFRMPGLRTAVLNLDDAFGRSVRRELSPAVRLLGYSMQGEEGAEVVCTRLATLADGLHMEVITPSGLVVANLALLGRFNAENVLAVIATLVGDGWEPEAISRALCSLVAVPGRMEPFKAPGRPLVVVDYAHTPGALAAALAGLGEHAKGRIWCVFGCGGERDRGKRPLMAAAAEAGAHRVVVTDDNPRGEDPDAIVADIQAGFRKADHPVIRNRPQAIRRALGEAGPEDVVLIAGKGHEDYQIDASGRHDYSDRSTVAALLDEEAT</sequence>
<dbReference type="GO" id="GO:0051301">
    <property type="term" value="P:cell division"/>
    <property type="evidence" value="ECO:0007669"/>
    <property type="project" value="UniProtKB-KW"/>
</dbReference>
<dbReference type="Gene3D" id="3.90.190.20">
    <property type="entry name" value="Mur ligase, C-terminal domain"/>
    <property type="match status" value="1"/>
</dbReference>
<evidence type="ECO:0000256" key="2">
    <source>
        <dbReference type="ARBA" id="ARBA00022618"/>
    </source>
</evidence>
<evidence type="ECO:0000313" key="13">
    <source>
        <dbReference type="Proteomes" id="UP001205843"/>
    </source>
</evidence>
<dbReference type="InterPro" id="IPR036565">
    <property type="entry name" value="Mur-like_cat_sf"/>
</dbReference>
<feature type="binding site" evidence="7">
    <location>
        <position position="473"/>
    </location>
    <ligand>
        <name>meso-2,6-diaminopimelate</name>
        <dbReference type="ChEBI" id="CHEBI:57791"/>
    </ligand>
</feature>
<evidence type="ECO:0000256" key="8">
    <source>
        <dbReference type="RuleBase" id="RU004135"/>
    </source>
</evidence>
<dbReference type="GO" id="GO:0009252">
    <property type="term" value="P:peptidoglycan biosynthetic process"/>
    <property type="evidence" value="ECO:0007669"/>
    <property type="project" value="UniProtKB-UniRule"/>
</dbReference>
<feature type="binding site" evidence="7">
    <location>
        <position position="477"/>
    </location>
    <ligand>
        <name>meso-2,6-diaminopimelate</name>
        <dbReference type="ChEBI" id="CHEBI:57791"/>
    </ligand>
</feature>
<keyword evidence="7" id="KW-0460">Magnesium</keyword>
<feature type="binding site" evidence="7">
    <location>
        <position position="36"/>
    </location>
    <ligand>
        <name>UDP-N-acetyl-alpha-D-muramoyl-L-alanyl-D-glutamate</name>
        <dbReference type="ChEBI" id="CHEBI:83900"/>
    </ligand>
</feature>
<keyword evidence="7" id="KW-0067">ATP-binding</keyword>
<keyword evidence="6 7" id="KW-0961">Cell wall biogenesis/degradation</keyword>
<dbReference type="SUPFAM" id="SSF53623">
    <property type="entry name" value="MurD-like peptide ligases, catalytic domain"/>
    <property type="match status" value="1"/>
</dbReference>
<evidence type="ECO:0000256" key="5">
    <source>
        <dbReference type="ARBA" id="ARBA00023306"/>
    </source>
</evidence>
<feature type="binding site" evidence="7">
    <location>
        <begin position="169"/>
        <end position="170"/>
    </location>
    <ligand>
        <name>UDP-N-acetyl-alpha-D-muramoyl-L-alanyl-D-glutamate</name>
        <dbReference type="ChEBI" id="CHEBI:83900"/>
    </ligand>
</feature>
<dbReference type="GO" id="GO:0000287">
    <property type="term" value="F:magnesium ion binding"/>
    <property type="evidence" value="ECO:0007669"/>
    <property type="project" value="UniProtKB-UniRule"/>
</dbReference>
<keyword evidence="7" id="KW-0547">Nucleotide-binding</keyword>
<dbReference type="GO" id="GO:0008765">
    <property type="term" value="F:UDP-N-acetylmuramoylalanyl-D-glutamate-2,6-diaminopimelate ligase activity"/>
    <property type="evidence" value="ECO:0007669"/>
    <property type="project" value="UniProtKB-UniRule"/>
</dbReference>
<dbReference type="GO" id="GO:0008360">
    <property type="term" value="P:regulation of cell shape"/>
    <property type="evidence" value="ECO:0007669"/>
    <property type="project" value="UniProtKB-KW"/>
</dbReference>
<dbReference type="Proteomes" id="UP001205843">
    <property type="component" value="Unassembled WGS sequence"/>
</dbReference>
<dbReference type="GO" id="GO:0005524">
    <property type="term" value="F:ATP binding"/>
    <property type="evidence" value="ECO:0007669"/>
    <property type="project" value="UniProtKB-UniRule"/>
</dbReference>
<evidence type="ECO:0000313" key="12">
    <source>
        <dbReference type="EMBL" id="MCP1673860.1"/>
    </source>
</evidence>
<dbReference type="InterPro" id="IPR036615">
    <property type="entry name" value="Mur_ligase_C_dom_sf"/>
</dbReference>
<dbReference type="Pfam" id="PF01225">
    <property type="entry name" value="Mur_ligase"/>
    <property type="match status" value="1"/>
</dbReference>
<feature type="binding site" evidence="7">
    <location>
        <position position="196"/>
    </location>
    <ligand>
        <name>UDP-N-acetyl-alpha-D-muramoyl-L-alanyl-D-glutamate</name>
        <dbReference type="ChEBI" id="CHEBI:83900"/>
    </ligand>
</feature>
<feature type="binding site" evidence="7">
    <location>
        <position position="202"/>
    </location>
    <ligand>
        <name>UDP-N-acetyl-alpha-D-muramoyl-L-alanyl-D-glutamate</name>
        <dbReference type="ChEBI" id="CHEBI:83900"/>
    </ligand>
</feature>
<dbReference type="HAMAP" id="MF_00208">
    <property type="entry name" value="MurE"/>
    <property type="match status" value="1"/>
</dbReference>
<dbReference type="SUPFAM" id="SSF63418">
    <property type="entry name" value="MurE/MurF N-terminal domain"/>
    <property type="match status" value="1"/>
</dbReference>
<dbReference type="EMBL" id="JALJXV010000002">
    <property type="protein sequence ID" value="MCP1673860.1"/>
    <property type="molecule type" value="Genomic_DNA"/>
</dbReference>
<keyword evidence="3 7" id="KW-0133">Cell shape</keyword>
<evidence type="ECO:0000256" key="3">
    <source>
        <dbReference type="ARBA" id="ARBA00022960"/>
    </source>
</evidence>
<dbReference type="Gene3D" id="3.40.1190.10">
    <property type="entry name" value="Mur-like, catalytic domain"/>
    <property type="match status" value="1"/>
</dbReference>
<feature type="modified residue" description="N6-carboxylysine" evidence="7">
    <location>
        <position position="236"/>
    </location>
</feature>
<comment type="PTM">
    <text evidence="7">Carboxylation is probably crucial for Mg(2+) binding and, consequently, for the gamma-phosphate positioning of ATP.</text>
</comment>
<gene>
    <name evidence="7" type="primary">murE</name>
    <name evidence="12" type="ORF">J2T57_000959</name>
</gene>
<comment type="cofactor">
    <cofactor evidence="7">
        <name>Mg(2+)</name>
        <dbReference type="ChEBI" id="CHEBI:18420"/>
    </cofactor>
</comment>
<comment type="subcellular location">
    <subcellularLocation>
        <location evidence="7 8">Cytoplasm</location>
    </subcellularLocation>
</comment>
<keyword evidence="7" id="KW-0963">Cytoplasm</keyword>
<keyword evidence="13" id="KW-1185">Reference proteome</keyword>
<dbReference type="InterPro" id="IPR005761">
    <property type="entry name" value="UDP-N-AcMur-Glu-dNH2Pim_ligase"/>
</dbReference>
<dbReference type="InterPro" id="IPR013221">
    <property type="entry name" value="Mur_ligase_cen"/>
</dbReference>
<organism evidence="12 13">
    <name type="scientific">Natronocella acetinitrilica</name>
    <dbReference type="NCBI Taxonomy" id="414046"/>
    <lineage>
        <taxon>Bacteria</taxon>
        <taxon>Pseudomonadati</taxon>
        <taxon>Pseudomonadota</taxon>
        <taxon>Gammaproteobacteria</taxon>
        <taxon>Chromatiales</taxon>
        <taxon>Ectothiorhodospiraceae</taxon>
        <taxon>Natronocella</taxon>
    </lineage>
</organism>
<comment type="caution">
    <text evidence="7">Lacks conserved residue(s) required for the propagation of feature annotation.</text>
</comment>
<feature type="domain" description="Mur ligase C-terminal" evidence="10">
    <location>
        <begin position="350"/>
        <end position="475"/>
    </location>
</feature>
<proteinExistence type="inferred from homology"/>
<dbReference type="Gene3D" id="3.40.1390.10">
    <property type="entry name" value="MurE/MurF, N-terminal domain"/>
    <property type="match status" value="1"/>
</dbReference>
<evidence type="ECO:0000256" key="4">
    <source>
        <dbReference type="ARBA" id="ARBA00022984"/>
    </source>
</evidence>
<dbReference type="Pfam" id="PF08245">
    <property type="entry name" value="Mur_ligase_M"/>
    <property type="match status" value="1"/>
</dbReference>
<evidence type="ECO:0000256" key="6">
    <source>
        <dbReference type="ARBA" id="ARBA00023316"/>
    </source>
</evidence>
<comment type="function">
    <text evidence="7">Catalyzes the addition of meso-diaminopimelic acid to the nucleotide precursor UDP-N-acetylmuramoyl-L-alanyl-D-glutamate (UMAG) in the biosynthesis of bacterial cell-wall peptidoglycan.</text>
</comment>
<feature type="binding site" evidence="7">
    <location>
        <begin position="423"/>
        <end position="426"/>
    </location>
    <ligand>
        <name>meso-2,6-diaminopimelate</name>
        <dbReference type="ChEBI" id="CHEBI:57791"/>
    </ligand>
</feature>
<evidence type="ECO:0000259" key="11">
    <source>
        <dbReference type="Pfam" id="PF08245"/>
    </source>
</evidence>
<name>A0AAE3G1H8_9GAMM</name>
<protein>
    <recommendedName>
        <fullName evidence="7">UDP-N-acetylmuramoyl-L-alanyl-D-glutamate--2,6-diaminopimelate ligase</fullName>
        <ecNumber evidence="7">6.3.2.13</ecNumber>
    </recommendedName>
    <alternativeName>
        <fullName evidence="7">Meso-A2pm-adding enzyme</fullName>
    </alternativeName>
    <alternativeName>
        <fullName evidence="7">Meso-diaminopimelate-adding enzyme</fullName>
    </alternativeName>
    <alternativeName>
        <fullName evidence="7">UDP-MurNAc-L-Ala-D-Glu:meso-diaminopimelate ligase</fullName>
    </alternativeName>
    <alternativeName>
        <fullName evidence="7">UDP-MurNAc-tripeptide synthetase</fullName>
    </alternativeName>
    <alternativeName>
        <fullName evidence="7">UDP-N-acetylmuramyl-tripeptide synthetase</fullName>
    </alternativeName>
</protein>
<dbReference type="NCBIfam" id="TIGR01085">
    <property type="entry name" value="murE"/>
    <property type="match status" value="1"/>
</dbReference>
<dbReference type="Pfam" id="PF02875">
    <property type="entry name" value="Mur_ligase_C"/>
    <property type="match status" value="1"/>
</dbReference>
<comment type="similarity">
    <text evidence="1 7">Belongs to the MurCDEF family. MurE subfamily.</text>
</comment>
<evidence type="ECO:0000256" key="1">
    <source>
        <dbReference type="ARBA" id="ARBA00005898"/>
    </source>
</evidence>
<keyword evidence="4 7" id="KW-0573">Peptidoglycan synthesis</keyword>
<evidence type="ECO:0000259" key="9">
    <source>
        <dbReference type="Pfam" id="PF01225"/>
    </source>
</evidence>
<comment type="pathway">
    <text evidence="7 8">Cell wall biogenesis; peptidoglycan biosynthesis.</text>
</comment>
<reference evidence="12" key="1">
    <citation type="submission" date="2022-03" db="EMBL/GenBank/DDBJ databases">
        <title>Genomic Encyclopedia of Type Strains, Phase III (KMG-III): the genomes of soil and plant-associated and newly described type strains.</title>
        <authorList>
            <person name="Whitman W."/>
        </authorList>
    </citation>
    <scope>NUCLEOTIDE SEQUENCE</scope>
    <source>
        <strain evidence="12">ANL 6-2</strain>
    </source>
</reference>
<feature type="domain" description="Mur ligase N-terminal catalytic" evidence="9">
    <location>
        <begin position="31"/>
        <end position="110"/>
    </location>
</feature>
<dbReference type="RefSeq" id="WP_253475063.1">
    <property type="nucleotide sequence ID" value="NZ_JALJXV010000002.1"/>
</dbReference>
<dbReference type="InterPro" id="IPR035911">
    <property type="entry name" value="MurE/MurF_N"/>
</dbReference>
<evidence type="ECO:0000259" key="10">
    <source>
        <dbReference type="Pfam" id="PF02875"/>
    </source>
</evidence>
<accession>A0AAE3G1H8</accession>
<dbReference type="GO" id="GO:0071555">
    <property type="term" value="P:cell wall organization"/>
    <property type="evidence" value="ECO:0007669"/>
    <property type="project" value="UniProtKB-KW"/>
</dbReference>
<dbReference type="GO" id="GO:0005737">
    <property type="term" value="C:cytoplasm"/>
    <property type="evidence" value="ECO:0007669"/>
    <property type="project" value="UniProtKB-SubCell"/>
</dbReference>
<feature type="binding site" evidence="7">
    <location>
        <position position="204"/>
    </location>
    <ligand>
        <name>UDP-N-acetyl-alpha-D-muramoyl-L-alanyl-D-glutamate</name>
        <dbReference type="ChEBI" id="CHEBI:83900"/>
    </ligand>
</feature>
<feature type="short sequence motif" description="Meso-diaminopimelate recognition motif" evidence="7">
    <location>
        <begin position="423"/>
        <end position="426"/>
    </location>
</feature>